<keyword evidence="11" id="KW-1133">Transmembrane helix</keyword>
<evidence type="ECO:0000256" key="7">
    <source>
        <dbReference type="ARBA" id="ARBA00023033"/>
    </source>
</evidence>
<name>A0A5J5AH55_9ASTE</name>
<feature type="transmembrane region" description="Helical" evidence="11">
    <location>
        <begin position="25"/>
        <end position="43"/>
    </location>
</feature>
<dbReference type="InterPro" id="IPR032010">
    <property type="entry name" value="APD1-4_M"/>
</dbReference>
<dbReference type="InterPro" id="IPR032008">
    <property type="entry name" value="APD1-4_N"/>
</dbReference>
<dbReference type="InterPro" id="IPR001128">
    <property type="entry name" value="Cyt_P450"/>
</dbReference>
<dbReference type="OrthoDB" id="3045089at2759"/>
<dbReference type="InterPro" id="IPR036396">
    <property type="entry name" value="Cyt_P450_sf"/>
</dbReference>
<dbReference type="GO" id="GO:0016705">
    <property type="term" value="F:oxidoreductase activity, acting on paired donors, with incorporation or reduction of molecular oxygen"/>
    <property type="evidence" value="ECO:0007669"/>
    <property type="project" value="InterPro"/>
</dbReference>
<dbReference type="Proteomes" id="UP000325577">
    <property type="component" value="Linkage Group LG21"/>
</dbReference>
<keyword evidence="14" id="KW-1185">Reference proteome</keyword>
<keyword evidence="8 11" id="KW-0472">Membrane</keyword>
<dbReference type="FunFam" id="1.10.630.10:FF:000023">
    <property type="entry name" value="Cytochrome P450 family protein"/>
    <property type="match status" value="1"/>
</dbReference>
<comment type="subcellular location">
    <subcellularLocation>
        <location evidence="1">Membrane</location>
    </subcellularLocation>
</comment>
<dbReference type="Pfam" id="PF16040">
    <property type="entry name" value="APD1-4_N"/>
    <property type="match status" value="1"/>
</dbReference>
<dbReference type="Pfam" id="PF13920">
    <property type="entry name" value="zf-C3HC4_3"/>
    <property type="match status" value="1"/>
</dbReference>
<dbReference type="CDD" id="cd20653">
    <property type="entry name" value="CYP81"/>
    <property type="match status" value="1"/>
</dbReference>
<dbReference type="InterPro" id="IPR017972">
    <property type="entry name" value="Cyt_P450_CS"/>
</dbReference>
<accession>A0A5J5AH55</accession>
<keyword evidence="5" id="KW-0560">Oxidoreductase</keyword>
<evidence type="ECO:0000256" key="10">
    <source>
        <dbReference type="PROSITE-ProRule" id="PRU00175"/>
    </source>
</evidence>
<feature type="transmembrane region" description="Helical" evidence="11">
    <location>
        <begin position="255"/>
        <end position="273"/>
    </location>
</feature>
<proteinExistence type="inferred from homology"/>
<dbReference type="InterPro" id="IPR050651">
    <property type="entry name" value="Plant_Cytochrome_P450_Monoox"/>
</dbReference>
<keyword evidence="10" id="KW-0863">Zinc-finger</keyword>
<dbReference type="GO" id="GO:0004497">
    <property type="term" value="F:monooxygenase activity"/>
    <property type="evidence" value="ECO:0007669"/>
    <property type="project" value="UniProtKB-KW"/>
</dbReference>
<dbReference type="PANTHER" id="PTHR47947">
    <property type="entry name" value="CYTOCHROME P450 82C3-RELATED"/>
    <property type="match status" value="1"/>
</dbReference>
<dbReference type="InterPro" id="IPR013083">
    <property type="entry name" value="Znf_RING/FYVE/PHD"/>
</dbReference>
<reference evidence="13 14" key="1">
    <citation type="submission" date="2019-09" db="EMBL/GenBank/DDBJ databases">
        <title>A chromosome-level genome assembly of the Chinese tupelo Nyssa sinensis.</title>
        <authorList>
            <person name="Yang X."/>
            <person name="Kang M."/>
            <person name="Yang Y."/>
            <person name="Xiong H."/>
            <person name="Wang M."/>
            <person name="Zhang Z."/>
            <person name="Wang Z."/>
            <person name="Wu H."/>
            <person name="Ma T."/>
            <person name="Liu J."/>
            <person name="Xi Z."/>
        </authorList>
    </citation>
    <scope>NUCLEOTIDE SEQUENCE [LARGE SCALE GENOMIC DNA]</scope>
    <source>
        <strain evidence="13">J267</strain>
        <tissue evidence="13">Leaf</tissue>
    </source>
</reference>
<dbReference type="Gene3D" id="3.30.40.10">
    <property type="entry name" value="Zinc/RING finger domain, C3HC4 (zinc finger)"/>
    <property type="match status" value="1"/>
</dbReference>
<organism evidence="13 14">
    <name type="scientific">Nyssa sinensis</name>
    <dbReference type="NCBI Taxonomy" id="561372"/>
    <lineage>
        <taxon>Eukaryota</taxon>
        <taxon>Viridiplantae</taxon>
        <taxon>Streptophyta</taxon>
        <taxon>Embryophyta</taxon>
        <taxon>Tracheophyta</taxon>
        <taxon>Spermatophyta</taxon>
        <taxon>Magnoliopsida</taxon>
        <taxon>eudicotyledons</taxon>
        <taxon>Gunneridae</taxon>
        <taxon>Pentapetalae</taxon>
        <taxon>asterids</taxon>
        <taxon>Cornales</taxon>
        <taxon>Nyssaceae</taxon>
        <taxon>Nyssa</taxon>
    </lineage>
</organism>
<keyword evidence="7" id="KW-0503">Monooxygenase</keyword>
<dbReference type="Gene3D" id="1.10.630.10">
    <property type="entry name" value="Cytochrome P450"/>
    <property type="match status" value="1"/>
</dbReference>
<dbReference type="PROSITE" id="PS00086">
    <property type="entry name" value="CYTOCHROME_P450"/>
    <property type="match status" value="1"/>
</dbReference>
<comment type="similarity">
    <text evidence="2">Belongs to the cytochrome P450 family.</text>
</comment>
<dbReference type="SMART" id="SM00184">
    <property type="entry name" value="RING"/>
    <property type="match status" value="1"/>
</dbReference>
<dbReference type="PRINTS" id="PR00463">
    <property type="entry name" value="EP450I"/>
</dbReference>
<keyword evidence="11" id="KW-0812">Transmembrane</keyword>
<evidence type="ECO:0000259" key="12">
    <source>
        <dbReference type="PROSITE" id="PS50089"/>
    </source>
</evidence>
<dbReference type="GO" id="GO:0020037">
    <property type="term" value="F:heme binding"/>
    <property type="evidence" value="ECO:0007669"/>
    <property type="project" value="InterPro"/>
</dbReference>
<dbReference type="InterPro" id="IPR002401">
    <property type="entry name" value="Cyt_P450_E_grp-I"/>
</dbReference>
<dbReference type="Pfam" id="PF16041">
    <property type="entry name" value="APD1-4_M"/>
    <property type="match status" value="1"/>
</dbReference>
<protein>
    <recommendedName>
        <fullName evidence="12">RING-type domain-containing protein</fullName>
    </recommendedName>
</protein>
<evidence type="ECO:0000256" key="11">
    <source>
        <dbReference type="SAM" id="Phobius"/>
    </source>
</evidence>
<evidence type="ECO:0000256" key="9">
    <source>
        <dbReference type="PIRSR" id="PIRSR602401-1"/>
    </source>
</evidence>
<dbReference type="PANTHER" id="PTHR47947:SF3">
    <property type="entry name" value="CYTOCHROME P450 81D1-LIKE"/>
    <property type="match status" value="1"/>
</dbReference>
<dbReference type="InterPro" id="IPR001841">
    <property type="entry name" value="Znf_RING"/>
</dbReference>
<evidence type="ECO:0000313" key="13">
    <source>
        <dbReference type="EMBL" id="KAA8528481.1"/>
    </source>
</evidence>
<dbReference type="SUPFAM" id="SSF48264">
    <property type="entry name" value="Cytochrome P450"/>
    <property type="match status" value="1"/>
</dbReference>
<dbReference type="Pfam" id="PF00067">
    <property type="entry name" value="p450"/>
    <property type="match status" value="1"/>
</dbReference>
<dbReference type="EMBL" id="CM018045">
    <property type="protein sequence ID" value="KAA8528481.1"/>
    <property type="molecule type" value="Genomic_DNA"/>
</dbReference>
<evidence type="ECO:0000256" key="3">
    <source>
        <dbReference type="ARBA" id="ARBA00022617"/>
    </source>
</evidence>
<keyword evidence="3 9" id="KW-0349">Heme</keyword>
<evidence type="ECO:0000256" key="1">
    <source>
        <dbReference type="ARBA" id="ARBA00004370"/>
    </source>
</evidence>
<dbReference type="GO" id="GO:0005506">
    <property type="term" value="F:iron ion binding"/>
    <property type="evidence" value="ECO:0007669"/>
    <property type="project" value="InterPro"/>
</dbReference>
<evidence type="ECO:0000256" key="8">
    <source>
        <dbReference type="ARBA" id="ARBA00023136"/>
    </source>
</evidence>
<dbReference type="GO" id="GO:0016020">
    <property type="term" value="C:membrane"/>
    <property type="evidence" value="ECO:0007669"/>
    <property type="project" value="UniProtKB-SubCell"/>
</dbReference>
<dbReference type="AlphaFoldDB" id="A0A5J5AH55"/>
<dbReference type="GO" id="GO:0008270">
    <property type="term" value="F:zinc ion binding"/>
    <property type="evidence" value="ECO:0007669"/>
    <property type="project" value="UniProtKB-KW"/>
</dbReference>
<keyword evidence="6 9" id="KW-0408">Iron</keyword>
<evidence type="ECO:0000256" key="4">
    <source>
        <dbReference type="ARBA" id="ARBA00022723"/>
    </source>
</evidence>
<keyword evidence="4 9" id="KW-0479">Metal-binding</keyword>
<keyword evidence="10" id="KW-0862">Zinc</keyword>
<feature type="domain" description="RING-type" evidence="12">
    <location>
        <begin position="333"/>
        <end position="373"/>
    </location>
</feature>
<comment type="cofactor">
    <cofactor evidence="9">
        <name>heme</name>
        <dbReference type="ChEBI" id="CHEBI:30413"/>
    </cofactor>
</comment>
<gene>
    <name evidence="13" type="ORF">F0562_035836</name>
</gene>
<evidence type="ECO:0000256" key="5">
    <source>
        <dbReference type="ARBA" id="ARBA00023002"/>
    </source>
</evidence>
<sequence>MYRPAFAPLRHHHHPHRWQECWARLLFPLTLWICVSVTIKYGYYGNRRMVLGPGSSRLFEASSIFVKQIEVRDDAKKVVSLYGFSEKPELSLETNWSVSNYVTLGSYNQKGFSLWLNKGSRIKMRWEAQTSSLDQLLVSLIKGEQTLLPTSTSSLDAHTLNEPTNGKEAGYTIEEDDNYHVGIINTNPRSIIMVMNINISSKMYDTSKAKSMCSAIDGSCRLNLLFPNTKFVIVTTPNNGDAGGWYIELTFVARVVTYIAILGFAVIIIYLLLKYLGTCDGESDVEEPPVQAITETNPLMPEKSFRLPYGTGDEDRESGSSSSSEDLYDGKICVICYDEPRNCFFIPCGHCATCYDCAQRIMEGESKLCPICRKLIHKKFQKLPPSPHLSVPIIGHLYLFKKPLHRTLAKISDQYGPILFLRFGSRPVLLVSSPSAAEECFTKNDIVFANRPRLVAGKHLGYNYTTLVWASYGHHWRNLRRIAATEILSTNRLQMFTSIRSHEIQSLIRWLFSNSYDGEYYTLDMKSAFFELTLNIMMRMIAGKRYYGDNIVELEEARKFKEIVTETFQLSGATNIADFVPVLKWFGLNGIEKKLQVLQEKRDSFMQDLILEHRKMRSESSCEQRSKTMIDVLLSLQETEPEYYTDEIIRGMMQVMLSAGTDTSAGTMEWALSLLLNKPEALEKAHAEIDIHIGQSRLFDESDRAKLPYLQGIIQETLRMYPADPLLVPHESSSECMVGGFRVPRGTMLLVNMWGIQNDPKLWKEPTEFKPERFQGLRGERDGFMLMPFGYGRRGCPGEGLAMRVVGLALGTLIQCFEWERAGEEEVDMSEGTGLTMPKAQPLLARCRPRQTMMNLLSQL</sequence>
<feature type="binding site" description="axial binding residue" evidence="9">
    <location>
        <position position="796"/>
    </location>
    <ligand>
        <name>heme</name>
        <dbReference type="ChEBI" id="CHEBI:30413"/>
    </ligand>
    <ligandPart>
        <name>Fe</name>
        <dbReference type="ChEBI" id="CHEBI:18248"/>
    </ligandPart>
</feature>
<dbReference type="SUPFAM" id="SSF57850">
    <property type="entry name" value="RING/U-box"/>
    <property type="match status" value="1"/>
</dbReference>
<evidence type="ECO:0000256" key="2">
    <source>
        <dbReference type="ARBA" id="ARBA00010617"/>
    </source>
</evidence>
<dbReference type="PRINTS" id="PR00385">
    <property type="entry name" value="P450"/>
</dbReference>
<evidence type="ECO:0000313" key="14">
    <source>
        <dbReference type="Proteomes" id="UP000325577"/>
    </source>
</evidence>
<dbReference type="PROSITE" id="PS50089">
    <property type="entry name" value="ZF_RING_2"/>
    <property type="match status" value="1"/>
</dbReference>
<evidence type="ECO:0000256" key="6">
    <source>
        <dbReference type="ARBA" id="ARBA00023004"/>
    </source>
</evidence>